<accession>A0A542ZIC7</accession>
<organism evidence="1 2">
    <name type="scientific">Oryzihumus leptocrescens</name>
    <dbReference type="NCBI Taxonomy" id="297536"/>
    <lineage>
        <taxon>Bacteria</taxon>
        <taxon>Bacillati</taxon>
        <taxon>Actinomycetota</taxon>
        <taxon>Actinomycetes</taxon>
        <taxon>Micrococcales</taxon>
        <taxon>Intrasporangiaceae</taxon>
        <taxon>Oryzihumus</taxon>
    </lineage>
</organism>
<proteinExistence type="predicted"/>
<evidence type="ECO:0000313" key="2">
    <source>
        <dbReference type="Proteomes" id="UP000319514"/>
    </source>
</evidence>
<protein>
    <submittedName>
        <fullName evidence="1">Uncharacterized protein</fullName>
    </submittedName>
</protein>
<dbReference type="AlphaFoldDB" id="A0A542ZIC7"/>
<gene>
    <name evidence="1" type="ORF">FB474_1453</name>
</gene>
<comment type="caution">
    <text evidence="1">The sequence shown here is derived from an EMBL/GenBank/DDBJ whole genome shotgun (WGS) entry which is preliminary data.</text>
</comment>
<sequence>MDELGPGMSGRWVVHTRGSTHVWDMDARTYARHPRTPAAAMPHDGVDHPIRSVGAWPRVGAHSYVVFDDPQHSALEHWRQSGTILSIVPAVD</sequence>
<keyword evidence="2" id="KW-1185">Reference proteome</keyword>
<reference evidence="1 2" key="1">
    <citation type="submission" date="2019-06" db="EMBL/GenBank/DDBJ databases">
        <title>Sequencing the genomes of 1000 actinobacteria strains.</title>
        <authorList>
            <person name="Klenk H.-P."/>
        </authorList>
    </citation>
    <scope>NUCLEOTIDE SEQUENCE [LARGE SCALE GENOMIC DNA]</scope>
    <source>
        <strain evidence="1 2">DSM 18082</strain>
    </source>
</reference>
<evidence type="ECO:0000313" key="1">
    <source>
        <dbReference type="EMBL" id="TQL60076.1"/>
    </source>
</evidence>
<dbReference type="EMBL" id="VFOQ01000001">
    <property type="protein sequence ID" value="TQL60076.1"/>
    <property type="molecule type" value="Genomic_DNA"/>
</dbReference>
<dbReference type="Proteomes" id="UP000319514">
    <property type="component" value="Unassembled WGS sequence"/>
</dbReference>
<name>A0A542ZIC7_9MICO</name>